<feature type="transmembrane region" description="Helical" evidence="5">
    <location>
        <begin position="125"/>
        <end position="147"/>
    </location>
</feature>
<evidence type="ECO:0000259" key="6">
    <source>
        <dbReference type="Pfam" id="PF06271"/>
    </source>
</evidence>
<evidence type="ECO:0000313" key="10">
    <source>
        <dbReference type="Proteomes" id="UP000246115"/>
    </source>
</evidence>
<protein>
    <submittedName>
        <fullName evidence="9">RDD family protein</fullName>
    </submittedName>
</protein>
<evidence type="ECO:0000313" key="9">
    <source>
        <dbReference type="EMBL" id="RFU52494.1"/>
    </source>
</evidence>
<evidence type="ECO:0000313" key="11">
    <source>
        <dbReference type="Proteomes" id="UP000262901"/>
    </source>
</evidence>
<dbReference type="GO" id="GO:0016020">
    <property type="term" value="C:membrane"/>
    <property type="evidence" value="ECO:0007669"/>
    <property type="project" value="UniProtKB-SubCell"/>
</dbReference>
<sequence>MVTANNDISLKSRIKELFVDYLLIIAYLIILLLLSLSFYIFIFGKIPYLTLLQSQLIAGLTSVVPVVIGFSWMDYCGGSFGKRKAGLRLSYQKKTFLAALIRNIIKFLPWQLGHMGTIDGIYTDYTSLFGHICTSASLILLFILLWMGLFRKDKRHLGDLLAGTQVVKKRV</sequence>
<dbReference type="Proteomes" id="UP000264056">
    <property type="component" value="Unassembled WGS sequence"/>
</dbReference>
<feature type="domain" description="RDD" evidence="6">
    <location>
        <begin position="13"/>
        <end position="163"/>
    </location>
</feature>
<name>A0A372KKQ5_9STRE</name>
<dbReference type="OrthoDB" id="1450430at2"/>
<keyword evidence="2 5" id="KW-0812">Transmembrane</keyword>
<dbReference type="Proteomes" id="UP000246115">
    <property type="component" value="Chromosome"/>
</dbReference>
<dbReference type="InterPro" id="IPR010432">
    <property type="entry name" value="RDD"/>
</dbReference>
<evidence type="ECO:0000256" key="5">
    <source>
        <dbReference type="SAM" id="Phobius"/>
    </source>
</evidence>
<feature type="transmembrane region" description="Helical" evidence="5">
    <location>
        <begin position="56"/>
        <end position="75"/>
    </location>
</feature>
<proteinExistence type="predicted"/>
<evidence type="ECO:0000256" key="3">
    <source>
        <dbReference type="ARBA" id="ARBA00022989"/>
    </source>
</evidence>
<dbReference type="EMBL" id="CP031733">
    <property type="protein sequence ID" value="AXQ77607.1"/>
    <property type="molecule type" value="Genomic_DNA"/>
</dbReference>
<dbReference type="Pfam" id="PF06271">
    <property type="entry name" value="RDD"/>
    <property type="match status" value="1"/>
</dbReference>
<keyword evidence="4 5" id="KW-0472">Membrane</keyword>
<accession>A0A346N9B2</accession>
<evidence type="ECO:0000313" key="8">
    <source>
        <dbReference type="EMBL" id="RFU50282.1"/>
    </source>
</evidence>
<reference evidence="10" key="3">
    <citation type="submission" date="2018-08" db="EMBL/GenBank/DDBJ databases">
        <title>Streptococcus chenjunshii sp. nov., isolated from stools sample of the Tibetan antelope in the Qinghai-Tibet plateau, China.</title>
        <authorList>
            <person name="Tian Z."/>
        </authorList>
    </citation>
    <scope>NUCLEOTIDE SEQUENCE [LARGE SCALE GENOMIC DNA]</scope>
    <source>
        <strain evidence="10">Z15</strain>
    </source>
</reference>
<evidence type="ECO:0000313" key="7">
    <source>
        <dbReference type="EMBL" id="AXQ77607.1"/>
    </source>
</evidence>
<dbReference type="EMBL" id="QVQY01000034">
    <property type="protein sequence ID" value="RFU50282.1"/>
    <property type="molecule type" value="Genomic_DNA"/>
</dbReference>
<dbReference type="Proteomes" id="UP000262901">
    <property type="component" value="Unassembled WGS sequence"/>
</dbReference>
<reference evidence="9 11" key="2">
    <citation type="submission" date="2018-08" db="EMBL/GenBank/DDBJ databases">
        <title>Draft genome of Streptococcus sp. nov. Z1.</title>
        <authorList>
            <person name="Tian Z."/>
        </authorList>
    </citation>
    <scope>NUCLEOTIDE SEQUENCE [LARGE SCALE GENOMIC DNA]</scope>
    <source>
        <strain evidence="9">Z1</strain>
        <strain evidence="11">Z1(2018)</strain>
    </source>
</reference>
<reference evidence="8 12" key="1">
    <citation type="submission" date="2018-08" db="EMBL/GenBank/DDBJ databases">
        <title>Draft genome of Streptococcus sp .nov. Z2.</title>
        <authorList>
            <person name="Tian Z."/>
        </authorList>
    </citation>
    <scope>NUCLEOTIDE SEQUENCE [LARGE SCALE GENOMIC DNA]</scope>
    <source>
        <strain evidence="8 12">Z2</strain>
    </source>
</reference>
<evidence type="ECO:0000256" key="2">
    <source>
        <dbReference type="ARBA" id="ARBA00022692"/>
    </source>
</evidence>
<keyword evidence="12" id="KW-1185">Reference proteome</keyword>
<gene>
    <name evidence="7" type="ORF">DDV21_000030</name>
    <name evidence="8" type="ORF">DDV22_09505</name>
    <name evidence="9" type="ORF">DDV23_09420</name>
</gene>
<accession>A0A372KKQ5</accession>
<organism evidence="9 11">
    <name type="scientific">Streptococcus chenjunshii</name>
    <dbReference type="NCBI Taxonomy" id="2173853"/>
    <lineage>
        <taxon>Bacteria</taxon>
        <taxon>Bacillati</taxon>
        <taxon>Bacillota</taxon>
        <taxon>Bacilli</taxon>
        <taxon>Lactobacillales</taxon>
        <taxon>Streptococcaceae</taxon>
        <taxon>Streptococcus</taxon>
    </lineage>
</organism>
<evidence type="ECO:0000313" key="12">
    <source>
        <dbReference type="Proteomes" id="UP000264056"/>
    </source>
</evidence>
<dbReference type="KEGG" id="schj:DDV21_000030"/>
<dbReference type="RefSeq" id="WP_116878851.1">
    <property type="nucleotide sequence ID" value="NZ_CP031733.1"/>
</dbReference>
<evidence type="ECO:0000256" key="4">
    <source>
        <dbReference type="ARBA" id="ARBA00023136"/>
    </source>
</evidence>
<feature type="transmembrane region" description="Helical" evidence="5">
    <location>
        <begin position="21"/>
        <end position="44"/>
    </location>
</feature>
<reference evidence="7" key="4">
    <citation type="journal article" date="2019" name="Int. J. Syst. Evol. Microbiol.">
        <title>Streptococcus chenjunshii sp. nov. isolated from feces of Tibetan antelopes.</title>
        <authorList>
            <person name="Tian Z."/>
            <person name="Lu S."/>
            <person name="Jin D."/>
            <person name="Yang J."/>
            <person name="Pu J."/>
            <person name="Lai X.H."/>
            <person name="Bai X.N."/>
            <person name="Wu X.M."/>
            <person name="Li J."/>
            <person name="Wang S."/>
            <person name="Xu J."/>
        </authorList>
    </citation>
    <scope>NUCLEOTIDE SEQUENCE</scope>
    <source>
        <strain evidence="7">Z15</strain>
    </source>
</reference>
<comment type="subcellular location">
    <subcellularLocation>
        <location evidence="1">Membrane</location>
        <topology evidence="1">Multi-pass membrane protein</topology>
    </subcellularLocation>
</comment>
<dbReference type="EMBL" id="QVQZ01000031">
    <property type="protein sequence ID" value="RFU52494.1"/>
    <property type="molecule type" value="Genomic_DNA"/>
</dbReference>
<feature type="transmembrane region" description="Helical" evidence="5">
    <location>
        <begin position="96"/>
        <end position="113"/>
    </location>
</feature>
<evidence type="ECO:0000256" key="1">
    <source>
        <dbReference type="ARBA" id="ARBA00004141"/>
    </source>
</evidence>
<dbReference type="AlphaFoldDB" id="A0A372KKQ5"/>
<keyword evidence="3 5" id="KW-1133">Transmembrane helix</keyword>